<feature type="region of interest" description="Disordered" evidence="1">
    <location>
        <begin position="10"/>
        <end position="44"/>
    </location>
</feature>
<keyword evidence="3" id="KW-1185">Reference proteome</keyword>
<protein>
    <submittedName>
        <fullName evidence="2">Uncharacterized protein</fullName>
    </submittedName>
</protein>
<proteinExistence type="predicted"/>
<dbReference type="OMA" id="MAYARLN"/>
<dbReference type="EMBL" id="KQ484081">
    <property type="protein sequence ID" value="KYP37668.1"/>
    <property type="molecule type" value="Genomic_DNA"/>
</dbReference>
<evidence type="ECO:0000313" key="2">
    <source>
        <dbReference type="EMBL" id="KYP37668.1"/>
    </source>
</evidence>
<reference evidence="2" key="1">
    <citation type="journal article" date="2012" name="Nat. Biotechnol.">
        <title>Draft genome sequence of pigeonpea (Cajanus cajan), an orphan legume crop of resource-poor farmers.</title>
        <authorList>
            <person name="Varshney R.K."/>
            <person name="Chen W."/>
            <person name="Li Y."/>
            <person name="Bharti A.K."/>
            <person name="Saxena R.K."/>
            <person name="Schlueter J.A."/>
            <person name="Donoghue M.T."/>
            <person name="Azam S."/>
            <person name="Fan G."/>
            <person name="Whaley A.M."/>
            <person name="Farmer A.D."/>
            <person name="Sheridan J."/>
            <person name="Iwata A."/>
            <person name="Tuteja R."/>
            <person name="Penmetsa R.V."/>
            <person name="Wu W."/>
            <person name="Upadhyaya H.D."/>
            <person name="Yang S.P."/>
            <person name="Shah T."/>
            <person name="Saxena K.B."/>
            <person name="Michael T."/>
            <person name="McCombie W.R."/>
            <person name="Yang B."/>
            <person name="Zhang G."/>
            <person name="Yang H."/>
            <person name="Wang J."/>
            <person name="Spillane C."/>
            <person name="Cook D.R."/>
            <person name="May G.D."/>
            <person name="Xu X."/>
            <person name="Jackson S.A."/>
        </authorList>
    </citation>
    <scope>NUCLEOTIDE SEQUENCE [LARGE SCALE GENOMIC DNA]</scope>
</reference>
<dbReference type="Gramene" id="C.cajan_40199.t">
    <property type="protein sequence ID" value="C.cajan_40199.t.cds1"/>
    <property type="gene ID" value="C.cajan_40199"/>
</dbReference>
<dbReference type="Proteomes" id="UP000075243">
    <property type="component" value="Unassembled WGS sequence"/>
</dbReference>
<evidence type="ECO:0000256" key="1">
    <source>
        <dbReference type="SAM" id="MobiDB-lite"/>
    </source>
</evidence>
<evidence type="ECO:0000313" key="3">
    <source>
        <dbReference type="Proteomes" id="UP000075243"/>
    </source>
</evidence>
<organism evidence="2 3">
    <name type="scientific">Cajanus cajan</name>
    <name type="common">Pigeon pea</name>
    <name type="synonym">Cajanus indicus</name>
    <dbReference type="NCBI Taxonomy" id="3821"/>
    <lineage>
        <taxon>Eukaryota</taxon>
        <taxon>Viridiplantae</taxon>
        <taxon>Streptophyta</taxon>
        <taxon>Embryophyta</taxon>
        <taxon>Tracheophyta</taxon>
        <taxon>Spermatophyta</taxon>
        <taxon>Magnoliopsida</taxon>
        <taxon>eudicotyledons</taxon>
        <taxon>Gunneridae</taxon>
        <taxon>Pentapetalae</taxon>
        <taxon>rosids</taxon>
        <taxon>fabids</taxon>
        <taxon>Fabales</taxon>
        <taxon>Fabaceae</taxon>
        <taxon>Papilionoideae</taxon>
        <taxon>50 kb inversion clade</taxon>
        <taxon>NPAAA clade</taxon>
        <taxon>indigoferoid/millettioid clade</taxon>
        <taxon>Phaseoleae</taxon>
        <taxon>Cajanus</taxon>
    </lineage>
</organism>
<gene>
    <name evidence="2" type="ORF">KK1_041125</name>
</gene>
<accession>A0A151R4X2</accession>
<sequence length="109" mass="11360">MPSMLALMAVQRQTATSRSRSPSSTEQHGWSGGDPTTAPIGPLSTLAHTPNLSASLGQLFVAGLGFGKGNVLGVGLGCVQVKQPLAMTKKSKLIVKKRASVEDLEDFIV</sequence>
<name>A0A151R4X2_CAJCA</name>
<dbReference type="AlphaFoldDB" id="A0A151R4X2"/>
<feature type="compositionally biased region" description="Low complexity" evidence="1">
    <location>
        <begin position="11"/>
        <end position="27"/>
    </location>
</feature>